<feature type="transmembrane region" description="Helical" evidence="2">
    <location>
        <begin position="330"/>
        <end position="352"/>
    </location>
</feature>
<dbReference type="EMBL" id="CP036434">
    <property type="protein sequence ID" value="QDV08057.1"/>
    <property type="molecule type" value="Genomic_DNA"/>
</dbReference>
<dbReference type="PROSITE" id="PS51462">
    <property type="entry name" value="NUDIX"/>
    <property type="match status" value="1"/>
</dbReference>
<dbReference type="Proteomes" id="UP000320390">
    <property type="component" value="Chromosome"/>
</dbReference>
<gene>
    <name evidence="4" type="ORF">Poly30_35930</name>
</gene>
<dbReference type="AlphaFoldDB" id="A0A518EVF5"/>
<organism evidence="4 5">
    <name type="scientific">Saltatorellus ferox</name>
    <dbReference type="NCBI Taxonomy" id="2528018"/>
    <lineage>
        <taxon>Bacteria</taxon>
        <taxon>Pseudomonadati</taxon>
        <taxon>Planctomycetota</taxon>
        <taxon>Planctomycetia</taxon>
        <taxon>Planctomycetia incertae sedis</taxon>
        <taxon>Saltatorellus</taxon>
    </lineage>
</organism>
<dbReference type="InterPro" id="IPR000086">
    <property type="entry name" value="NUDIX_hydrolase_dom"/>
</dbReference>
<evidence type="ECO:0000259" key="3">
    <source>
        <dbReference type="PROSITE" id="PS51462"/>
    </source>
</evidence>
<keyword evidence="5" id="KW-1185">Reference proteome</keyword>
<feature type="transmembrane region" description="Helical" evidence="2">
    <location>
        <begin position="364"/>
        <end position="384"/>
    </location>
</feature>
<feature type="transmembrane region" description="Helical" evidence="2">
    <location>
        <begin position="427"/>
        <end position="445"/>
    </location>
</feature>
<feature type="domain" description="Nudix hydrolase" evidence="3">
    <location>
        <begin position="55"/>
        <end position="182"/>
    </location>
</feature>
<dbReference type="RefSeq" id="WP_145200052.1">
    <property type="nucleotide sequence ID" value="NZ_CP036434.1"/>
</dbReference>
<evidence type="ECO:0000313" key="5">
    <source>
        <dbReference type="Proteomes" id="UP000320390"/>
    </source>
</evidence>
<feature type="compositionally biased region" description="Acidic residues" evidence="1">
    <location>
        <begin position="9"/>
        <end position="20"/>
    </location>
</feature>
<feature type="transmembrane region" description="Helical" evidence="2">
    <location>
        <begin position="396"/>
        <end position="415"/>
    </location>
</feature>
<name>A0A518EVF5_9BACT</name>
<keyword evidence="2" id="KW-0812">Transmembrane</keyword>
<dbReference type="InterPro" id="IPR015797">
    <property type="entry name" value="NUDIX_hydrolase-like_dom_sf"/>
</dbReference>
<dbReference type="Gene3D" id="3.90.79.10">
    <property type="entry name" value="Nucleoside Triphosphate Pyrophosphohydrolase"/>
    <property type="match status" value="1"/>
</dbReference>
<proteinExistence type="predicted"/>
<reference evidence="4 5" key="1">
    <citation type="submission" date="2019-02" db="EMBL/GenBank/DDBJ databases">
        <title>Deep-cultivation of Planctomycetes and their phenomic and genomic characterization uncovers novel biology.</title>
        <authorList>
            <person name="Wiegand S."/>
            <person name="Jogler M."/>
            <person name="Boedeker C."/>
            <person name="Pinto D."/>
            <person name="Vollmers J."/>
            <person name="Rivas-Marin E."/>
            <person name="Kohn T."/>
            <person name="Peeters S.H."/>
            <person name="Heuer A."/>
            <person name="Rast P."/>
            <person name="Oberbeckmann S."/>
            <person name="Bunk B."/>
            <person name="Jeske O."/>
            <person name="Meyerdierks A."/>
            <person name="Storesund J.E."/>
            <person name="Kallscheuer N."/>
            <person name="Luecker S."/>
            <person name="Lage O.M."/>
            <person name="Pohl T."/>
            <person name="Merkel B.J."/>
            <person name="Hornburger P."/>
            <person name="Mueller R.-W."/>
            <person name="Bruemmer F."/>
            <person name="Labrenz M."/>
            <person name="Spormann A.M."/>
            <person name="Op den Camp H."/>
            <person name="Overmann J."/>
            <person name="Amann R."/>
            <person name="Jetten M.S.M."/>
            <person name="Mascher T."/>
            <person name="Medema M.H."/>
            <person name="Devos D.P."/>
            <person name="Kaster A.-K."/>
            <person name="Ovreas L."/>
            <person name="Rohde M."/>
            <person name="Galperin M.Y."/>
            <person name="Jogler C."/>
        </authorList>
    </citation>
    <scope>NUCLEOTIDE SEQUENCE [LARGE SCALE GENOMIC DNA]</scope>
    <source>
        <strain evidence="4 5">Poly30</strain>
    </source>
</reference>
<keyword evidence="2" id="KW-0472">Membrane</keyword>
<protein>
    <recommendedName>
        <fullName evidence="3">Nudix hydrolase domain-containing protein</fullName>
    </recommendedName>
</protein>
<sequence>MNEAHLREDEFDDLPPIEDDIELEGEGSMDAELRTGHLSMSRPRGAGQGGSAQEPWNAAGACVIRATDAGARIAVLESGGLVSLPKAEVGPGESAETAATRAAEAFTGRKVKLVETLGETEEWIEGEPMATWFWLARPTRAAGLDLVAPPPAGFTLHWLDLEEAAQALSSDGERSLVTRLLSQPLPAKKLAFASPEHRHLAQDLEAFRDDSVALARGAQDPEQLEALLRARDEIERAEERLTRGDVAGARRARARAERETLGALDDEGRSVAFRRALDRAPEHLRPALAAAAPVNGGPVSVDVLLAVHSAVETALEDEARKQDARRTAQTHATIALGATAAAVLIAAAAGLFKTAPRPVLDTVGAALVFLTAGLLGGWVGEALFSLREERGQRRLSLPMAAAAGALAGLAVGAVLSSGFETLMVEDAALSVAATFAAGWLVRTVLPRGA</sequence>
<keyword evidence="2" id="KW-1133">Transmembrane helix</keyword>
<feature type="region of interest" description="Disordered" evidence="1">
    <location>
        <begin position="1"/>
        <end position="20"/>
    </location>
</feature>
<evidence type="ECO:0000256" key="2">
    <source>
        <dbReference type="SAM" id="Phobius"/>
    </source>
</evidence>
<accession>A0A518EVF5</accession>
<dbReference type="SUPFAM" id="SSF55811">
    <property type="entry name" value="Nudix"/>
    <property type="match status" value="1"/>
</dbReference>
<evidence type="ECO:0000256" key="1">
    <source>
        <dbReference type="SAM" id="MobiDB-lite"/>
    </source>
</evidence>
<evidence type="ECO:0000313" key="4">
    <source>
        <dbReference type="EMBL" id="QDV08057.1"/>
    </source>
</evidence>